<protein>
    <submittedName>
        <fullName evidence="2">Uncharacterized protein</fullName>
    </submittedName>
</protein>
<evidence type="ECO:0000313" key="1">
    <source>
        <dbReference type="EMBL" id="CAD8114671.1"/>
    </source>
</evidence>
<organism evidence="2 3">
    <name type="scientific">Paramecium sonneborni</name>
    <dbReference type="NCBI Taxonomy" id="65129"/>
    <lineage>
        <taxon>Eukaryota</taxon>
        <taxon>Sar</taxon>
        <taxon>Alveolata</taxon>
        <taxon>Ciliophora</taxon>
        <taxon>Intramacronucleata</taxon>
        <taxon>Oligohymenophorea</taxon>
        <taxon>Peniculida</taxon>
        <taxon>Parameciidae</taxon>
        <taxon>Paramecium</taxon>
    </lineage>
</organism>
<dbReference type="EMBL" id="CAJJDN010000106">
    <property type="protein sequence ID" value="CAD8114671.1"/>
    <property type="molecule type" value="Genomic_DNA"/>
</dbReference>
<dbReference type="EMBL" id="CAJJDN010000106">
    <property type="protein sequence ID" value="CAD8114675.1"/>
    <property type="molecule type" value="Genomic_DNA"/>
</dbReference>
<proteinExistence type="predicted"/>
<keyword evidence="3" id="KW-1185">Reference proteome</keyword>
<dbReference type="Proteomes" id="UP000692954">
    <property type="component" value="Unassembled WGS sequence"/>
</dbReference>
<dbReference type="AlphaFoldDB" id="A0A8S1QJV4"/>
<sequence length="153" mass="18566">MSNYIIYQIITIQHNSLTNNLFSFHSTFKFKKLPKLQPLINKLIQLFLQILKQVEALNPIYLIQLQDIANLEDKLQMFRKWRNKCIHIKTECFVTHYIYQSSSNQKRKERCNKIKEEVDIYDCKSSFQNSRYYQSYSITQRKKNKNITLKLIY</sequence>
<accession>A0A8S1QJV4</accession>
<evidence type="ECO:0000313" key="3">
    <source>
        <dbReference type="Proteomes" id="UP000692954"/>
    </source>
</evidence>
<comment type="caution">
    <text evidence="2">The sequence shown here is derived from an EMBL/GenBank/DDBJ whole genome shotgun (WGS) entry which is preliminary data.</text>
</comment>
<reference evidence="2" key="1">
    <citation type="submission" date="2021-01" db="EMBL/GenBank/DDBJ databases">
        <authorList>
            <consortium name="Genoscope - CEA"/>
            <person name="William W."/>
        </authorList>
    </citation>
    <scope>NUCLEOTIDE SEQUENCE</scope>
</reference>
<name>A0A8S1QJV4_9CILI</name>
<gene>
    <name evidence="1" type="ORF">PSON_ATCC_30995.1.T1060135</name>
    <name evidence="2" type="ORF">PSON_ATCC_30995.1.T1060137</name>
</gene>
<evidence type="ECO:0000313" key="2">
    <source>
        <dbReference type="EMBL" id="CAD8114675.1"/>
    </source>
</evidence>